<keyword evidence="2" id="KW-1185">Reference proteome</keyword>
<name>A0AAU9MD26_9ASTR</name>
<dbReference type="AlphaFoldDB" id="A0AAU9MD26"/>
<gene>
    <name evidence="1" type="ORF">LVIROSA_LOCUS11320</name>
</gene>
<dbReference type="EMBL" id="CAKMRJ010001307">
    <property type="protein sequence ID" value="CAH1424079.1"/>
    <property type="molecule type" value="Genomic_DNA"/>
</dbReference>
<accession>A0AAU9MD26</accession>
<evidence type="ECO:0000313" key="2">
    <source>
        <dbReference type="Proteomes" id="UP001157418"/>
    </source>
</evidence>
<comment type="caution">
    <text evidence="1">The sequence shown here is derived from an EMBL/GenBank/DDBJ whole genome shotgun (WGS) entry which is preliminary data.</text>
</comment>
<organism evidence="1 2">
    <name type="scientific">Lactuca virosa</name>
    <dbReference type="NCBI Taxonomy" id="75947"/>
    <lineage>
        <taxon>Eukaryota</taxon>
        <taxon>Viridiplantae</taxon>
        <taxon>Streptophyta</taxon>
        <taxon>Embryophyta</taxon>
        <taxon>Tracheophyta</taxon>
        <taxon>Spermatophyta</taxon>
        <taxon>Magnoliopsida</taxon>
        <taxon>eudicotyledons</taxon>
        <taxon>Gunneridae</taxon>
        <taxon>Pentapetalae</taxon>
        <taxon>asterids</taxon>
        <taxon>campanulids</taxon>
        <taxon>Asterales</taxon>
        <taxon>Asteraceae</taxon>
        <taxon>Cichorioideae</taxon>
        <taxon>Cichorieae</taxon>
        <taxon>Lactucinae</taxon>
        <taxon>Lactuca</taxon>
    </lineage>
</organism>
<dbReference type="Proteomes" id="UP001157418">
    <property type="component" value="Unassembled WGS sequence"/>
</dbReference>
<evidence type="ECO:0000313" key="1">
    <source>
        <dbReference type="EMBL" id="CAH1424079.1"/>
    </source>
</evidence>
<reference evidence="1 2" key="1">
    <citation type="submission" date="2022-01" db="EMBL/GenBank/DDBJ databases">
        <authorList>
            <person name="Xiong W."/>
            <person name="Schranz E."/>
        </authorList>
    </citation>
    <scope>NUCLEOTIDE SEQUENCE [LARGE SCALE GENOMIC DNA]</scope>
</reference>
<sequence length="128" mass="14433">MESSANVHDFSGDRDDESLDVTLEDEIAGGLNFTQNDEFLNLLCDNGKLSNSFAETLGHEEELGGSSRIPEADDDEEGIEYEFPVHNPKTKWSLMKPTEKEIYEGPQQLKFALTNYAVANGYHLRFTR</sequence>
<proteinExistence type="predicted"/>
<protein>
    <submittedName>
        <fullName evidence="1">Uncharacterized protein</fullName>
    </submittedName>
</protein>